<evidence type="ECO:0000259" key="8">
    <source>
        <dbReference type="Pfam" id="PF02906"/>
    </source>
</evidence>
<evidence type="ECO:0000256" key="7">
    <source>
        <dbReference type="SAM" id="Phobius"/>
    </source>
</evidence>
<dbReference type="AlphaFoldDB" id="A0A183IT41"/>
<keyword evidence="7" id="KW-0812">Transmembrane</keyword>
<name>A0A183IT41_9BILA</name>
<dbReference type="GO" id="GO:0051539">
    <property type="term" value="F:4 iron, 4 sulfur cluster binding"/>
    <property type="evidence" value="ECO:0007669"/>
    <property type="project" value="UniProtKB-KW"/>
</dbReference>
<gene>
    <name evidence="9" type="ORF">SBAD_LOCUS6788</name>
</gene>
<feature type="transmembrane region" description="Helical" evidence="7">
    <location>
        <begin position="68"/>
        <end position="87"/>
    </location>
</feature>
<keyword evidence="4" id="KW-0408">Iron</keyword>
<accession>A0A183IT41</accession>
<feature type="domain" description="Iron hydrogenase large subunit C-terminal" evidence="8">
    <location>
        <begin position="85"/>
        <end position="304"/>
    </location>
</feature>
<organism evidence="11">
    <name type="scientific">Soboliphyme baturini</name>
    <dbReference type="NCBI Taxonomy" id="241478"/>
    <lineage>
        <taxon>Eukaryota</taxon>
        <taxon>Metazoa</taxon>
        <taxon>Ecdysozoa</taxon>
        <taxon>Nematoda</taxon>
        <taxon>Enoplea</taxon>
        <taxon>Dorylaimia</taxon>
        <taxon>Dioctophymatida</taxon>
        <taxon>Dioctophymatoidea</taxon>
        <taxon>Soboliphymatidae</taxon>
        <taxon>Soboliphyme</taxon>
    </lineage>
</organism>
<evidence type="ECO:0000256" key="3">
    <source>
        <dbReference type="ARBA" id="ARBA00022723"/>
    </source>
</evidence>
<evidence type="ECO:0000256" key="2">
    <source>
        <dbReference type="ARBA" id="ARBA00022485"/>
    </source>
</evidence>
<dbReference type="InterPro" id="IPR050340">
    <property type="entry name" value="Cytosolic_Fe-S_CAF"/>
</dbReference>
<comment type="similarity">
    <text evidence="1">Belongs to the NARF family.</text>
</comment>
<evidence type="ECO:0000256" key="6">
    <source>
        <dbReference type="ARBA" id="ARBA00025700"/>
    </source>
</evidence>
<evidence type="ECO:0000313" key="11">
    <source>
        <dbReference type="WBParaSite" id="SBAD_0000705101-mRNA-1"/>
    </source>
</evidence>
<sequence length="377" mass="43422">MFFVFFHVSTFQIYAPLKVTLNDCLACSGCVTSAEVVLIEEQRPEELKSYICVVVPPAACSILTPKRIFYNAFLLDLIIYCLFIGWVCYAEKTQRENIVNLISHARSPQAVMGSIIKDYVGRKFVGYSADEIFHFTVMPCYDKKLEASRSNLTFEETTIPEVDCVLSTGIFSETDIKVDQYFHRHALYTLYFFSLCTWLQYPVDEFERYVGQQQTYFDTGSGGYADYVFRRFLNGYRSIHLSFCRNRDMTEFSLLAKDGHKLLKMALCYGFRNIQNIIRKINQGKCEYDFIEVMACPSGCLNGGGNYSAAETRKAMFAEVEKIYDKTNNPDPRASGDVAVVMTEWLEDLNSDKAKTRLYTDYHVIEKTTKKGFTFKW</sequence>
<evidence type="ECO:0000256" key="4">
    <source>
        <dbReference type="ARBA" id="ARBA00023004"/>
    </source>
</evidence>
<dbReference type="InterPro" id="IPR004108">
    <property type="entry name" value="Fe_hydrogenase_lsu_C"/>
</dbReference>
<dbReference type="GO" id="GO:0046872">
    <property type="term" value="F:metal ion binding"/>
    <property type="evidence" value="ECO:0007669"/>
    <property type="project" value="UniProtKB-KW"/>
</dbReference>
<dbReference type="FunFam" id="3.30.70.20:FF:000042">
    <property type="entry name" value="Cytosolic Fe-S cluster assembly factor NAR1"/>
    <property type="match status" value="1"/>
</dbReference>
<dbReference type="OrthoDB" id="10253113at2759"/>
<keyword evidence="7" id="KW-1133">Transmembrane helix</keyword>
<evidence type="ECO:0000256" key="1">
    <source>
        <dbReference type="ARBA" id="ARBA00006596"/>
    </source>
</evidence>
<comment type="function">
    <text evidence="6">Component of the cytosolic iron-sulfur (Fe/S) protein assembly machinery. Required for maturation of extramitochondrial Fe/S proteins.</text>
</comment>
<dbReference type="PANTHER" id="PTHR11615">
    <property type="entry name" value="NITRATE, FORMATE, IRON DEHYDROGENASE"/>
    <property type="match status" value="1"/>
</dbReference>
<keyword evidence="7" id="KW-0472">Membrane</keyword>
<evidence type="ECO:0000313" key="9">
    <source>
        <dbReference type="EMBL" id="VDP10826.1"/>
    </source>
</evidence>
<keyword evidence="2" id="KW-0004">4Fe-4S</keyword>
<keyword evidence="3" id="KW-0479">Metal-binding</keyword>
<reference evidence="9 10" key="2">
    <citation type="submission" date="2018-11" db="EMBL/GenBank/DDBJ databases">
        <authorList>
            <consortium name="Pathogen Informatics"/>
        </authorList>
    </citation>
    <scope>NUCLEOTIDE SEQUENCE [LARGE SCALE GENOMIC DNA]</scope>
</reference>
<dbReference type="Gene3D" id="3.40.50.1780">
    <property type="match status" value="1"/>
</dbReference>
<evidence type="ECO:0000313" key="10">
    <source>
        <dbReference type="Proteomes" id="UP000270296"/>
    </source>
</evidence>
<dbReference type="EMBL" id="UZAM01010045">
    <property type="protein sequence ID" value="VDP10826.1"/>
    <property type="molecule type" value="Genomic_DNA"/>
</dbReference>
<dbReference type="Gene3D" id="3.40.950.10">
    <property type="entry name" value="Fe-only Hydrogenase (Larger Subunit), Chain L, domain 3"/>
    <property type="match status" value="1"/>
</dbReference>
<dbReference type="InterPro" id="IPR009016">
    <property type="entry name" value="Fe_hydrogenase"/>
</dbReference>
<proteinExistence type="inferred from homology"/>
<evidence type="ECO:0000256" key="5">
    <source>
        <dbReference type="ARBA" id="ARBA00023014"/>
    </source>
</evidence>
<dbReference type="WBParaSite" id="SBAD_0000705101-mRNA-1">
    <property type="protein sequence ID" value="SBAD_0000705101-mRNA-1"/>
    <property type="gene ID" value="SBAD_0000705101"/>
</dbReference>
<dbReference type="Pfam" id="PF02906">
    <property type="entry name" value="Fe_hyd_lg_C"/>
    <property type="match status" value="1"/>
</dbReference>
<reference evidence="11" key="1">
    <citation type="submission" date="2016-06" db="UniProtKB">
        <authorList>
            <consortium name="WormBaseParasite"/>
        </authorList>
    </citation>
    <scope>IDENTIFICATION</scope>
</reference>
<keyword evidence="5" id="KW-0411">Iron-sulfur</keyword>
<keyword evidence="10" id="KW-1185">Reference proteome</keyword>
<protein>
    <submittedName>
        <fullName evidence="11">Fe_hyd_lg_C domain-containing protein</fullName>
    </submittedName>
</protein>
<dbReference type="Proteomes" id="UP000270296">
    <property type="component" value="Unassembled WGS sequence"/>
</dbReference>
<dbReference type="SUPFAM" id="SSF53920">
    <property type="entry name" value="Fe-only hydrogenase"/>
    <property type="match status" value="1"/>
</dbReference>